<dbReference type="EMBL" id="KE651167">
    <property type="protein sequence ID" value="EEB08077.1"/>
    <property type="molecule type" value="Genomic_DNA"/>
</dbReference>
<dbReference type="AlphaFoldDB" id="B6K3M0"/>
<dbReference type="InterPro" id="IPR032675">
    <property type="entry name" value="LRR_dom_sf"/>
</dbReference>
<organism evidence="7 9">
    <name type="scientific">Schizosaccharomyces japonicus (strain yFS275 / FY16936)</name>
    <name type="common">Fission yeast</name>
    <dbReference type="NCBI Taxonomy" id="402676"/>
    <lineage>
        <taxon>Eukaryota</taxon>
        <taxon>Fungi</taxon>
        <taxon>Dikarya</taxon>
        <taxon>Ascomycota</taxon>
        <taxon>Taphrinomycotina</taxon>
        <taxon>Schizosaccharomycetes</taxon>
        <taxon>Schizosaccharomycetales</taxon>
        <taxon>Schizosaccharomycetaceae</taxon>
        <taxon>Schizosaccharomyces</taxon>
    </lineage>
</organism>
<dbReference type="Gene3D" id="3.80.10.10">
    <property type="entry name" value="Ribonuclease Inhibitor"/>
    <property type="match status" value="1"/>
</dbReference>
<reference evidence="7 9" key="1">
    <citation type="journal article" date="2011" name="Science">
        <title>Comparative functional genomics of the fission yeasts.</title>
        <authorList>
            <person name="Rhind N."/>
            <person name="Chen Z."/>
            <person name="Yassour M."/>
            <person name="Thompson D.A."/>
            <person name="Haas B.J."/>
            <person name="Habib N."/>
            <person name="Wapinski I."/>
            <person name="Roy S."/>
            <person name="Lin M.F."/>
            <person name="Heiman D.I."/>
            <person name="Young S.K."/>
            <person name="Furuya K."/>
            <person name="Guo Y."/>
            <person name="Pidoux A."/>
            <person name="Chen H.M."/>
            <person name="Robbertse B."/>
            <person name="Goldberg J.M."/>
            <person name="Aoki K."/>
            <person name="Bayne E.H."/>
            <person name="Berlin A.M."/>
            <person name="Desjardins C.A."/>
            <person name="Dobbs E."/>
            <person name="Dukaj L."/>
            <person name="Fan L."/>
            <person name="FitzGerald M.G."/>
            <person name="French C."/>
            <person name="Gujja S."/>
            <person name="Hansen K."/>
            <person name="Keifenheim D."/>
            <person name="Levin J.Z."/>
            <person name="Mosher R.A."/>
            <person name="Mueller C.A."/>
            <person name="Pfiffner J."/>
            <person name="Priest M."/>
            <person name="Russ C."/>
            <person name="Smialowska A."/>
            <person name="Swoboda P."/>
            <person name="Sykes S.M."/>
            <person name="Vaughn M."/>
            <person name="Vengrova S."/>
            <person name="Yoder R."/>
            <person name="Zeng Q."/>
            <person name="Allshire R."/>
            <person name="Baulcombe D."/>
            <person name="Birren B.W."/>
            <person name="Brown W."/>
            <person name="Ekwall K."/>
            <person name="Kellis M."/>
            <person name="Leatherwood J."/>
            <person name="Levin H."/>
            <person name="Margalit H."/>
            <person name="Martienssen R."/>
            <person name="Nieduszynski C.A."/>
            <person name="Spatafora J.W."/>
            <person name="Friedman N."/>
            <person name="Dalgaard J.Z."/>
            <person name="Baumann P."/>
            <person name="Niki H."/>
            <person name="Regev A."/>
            <person name="Nusbaum C."/>
        </authorList>
    </citation>
    <scope>NUCLEOTIDE SEQUENCE [LARGE SCALE GENOMIC DNA]</scope>
    <source>
        <strain evidence="9">yFS275 / FY16936</strain>
    </source>
</reference>
<keyword evidence="3" id="KW-0677">Repeat</keyword>
<dbReference type="RefSeq" id="XP_002174370.1">
    <property type="nucleotide sequence ID" value="XM_002174334.1"/>
</dbReference>
<gene>
    <name evidence="8" type="primary">lea1</name>
    <name evidence="7" type="ORF">SJAG_03210</name>
</gene>
<dbReference type="InterPro" id="IPR044640">
    <property type="entry name" value="RU2A"/>
</dbReference>
<evidence type="ECO:0000313" key="9">
    <source>
        <dbReference type="Proteomes" id="UP000001744"/>
    </source>
</evidence>
<evidence type="ECO:0000256" key="5">
    <source>
        <dbReference type="ARBA" id="ARBA00024196"/>
    </source>
</evidence>
<keyword evidence="9" id="KW-1185">Reference proteome</keyword>
<dbReference type="GO" id="GO:0071014">
    <property type="term" value="C:post-mRNA release spliceosomal complex"/>
    <property type="evidence" value="ECO:0007669"/>
    <property type="project" value="EnsemblFungi"/>
</dbReference>
<evidence type="ECO:0000313" key="7">
    <source>
        <dbReference type="EMBL" id="EEB08077.1"/>
    </source>
</evidence>
<evidence type="ECO:0000256" key="3">
    <source>
        <dbReference type="ARBA" id="ARBA00022737"/>
    </source>
</evidence>
<dbReference type="FunFam" id="3.80.10.10:FF:000026">
    <property type="entry name" value="U2 small nuclear ribonucleoprotein A"/>
    <property type="match status" value="1"/>
</dbReference>
<proteinExistence type="inferred from homology"/>
<dbReference type="PROSITE" id="PS51450">
    <property type="entry name" value="LRR"/>
    <property type="match status" value="1"/>
</dbReference>
<dbReference type="STRING" id="402676.B6K3M0"/>
<dbReference type="GO" id="GO:0030620">
    <property type="term" value="F:U2 snRNA binding"/>
    <property type="evidence" value="ECO:0000318"/>
    <property type="project" value="GO_Central"/>
</dbReference>
<dbReference type="GO" id="GO:0005686">
    <property type="term" value="C:U2 snRNP"/>
    <property type="evidence" value="ECO:0000318"/>
    <property type="project" value="GO_Central"/>
</dbReference>
<dbReference type="InterPro" id="IPR001611">
    <property type="entry name" value="Leu-rich_rpt"/>
</dbReference>
<evidence type="ECO:0000256" key="4">
    <source>
        <dbReference type="ARBA" id="ARBA00023242"/>
    </source>
</evidence>
<evidence type="ECO:0000256" key="1">
    <source>
        <dbReference type="ARBA" id="ARBA00004123"/>
    </source>
</evidence>
<dbReference type="eggNOG" id="KOG1644">
    <property type="taxonomic scope" value="Eukaryota"/>
</dbReference>
<dbReference type="Pfam" id="PF14580">
    <property type="entry name" value="LRR_9"/>
    <property type="match status" value="1"/>
</dbReference>
<dbReference type="OrthoDB" id="433501at2759"/>
<name>B6K3M0_SCHJY</name>
<accession>B6K3M0</accession>
<dbReference type="OMA" id="PNYREYM"/>
<dbReference type="HOGENOM" id="CLU_061027_1_0_1"/>
<dbReference type="GeneID" id="7049118"/>
<dbReference type="SUPFAM" id="SSF52058">
    <property type="entry name" value="L domain-like"/>
    <property type="match status" value="1"/>
</dbReference>
<evidence type="ECO:0000256" key="6">
    <source>
        <dbReference type="ARBA" id="ARBA00024238"/>
    </source>
</evidence>
<dbReference type="PANTHER" id="PTHR10552">
    <property type="entry name" value="U2 SMALL NUCLEAR RIBONUCLEOPROTEIN A"/>
    <property type="match status" value="1"/>
</dbReference>
<dbReference type="PANTHER" id="PTHR10552:SF6">
    <property type="entry name" value="U2 SMALL NUCLEAR RIBONUCLEOPROTEIN A"/>
    <property type="match status" value="1"/>
</dbReference>
<dbReference type="JaponicusDB" id="SJAG_03210">
    <property type="gene designation" value="lea1"/>
</dbReference>
<evidence type="ECO:0000256" key="2">
    <source>
        <dbReference type="ARBA" id="ARBA00022614"/>
    </source>
</evidence>
<dbReference type="VEuPathDB" id="FungiDB:SJAG_03210"/>
<protein>
    <recommendedName>
        <fullName evidence="6">U2 small nuclear ribonucleoprotein A'</fullName>
    </recommendedName>
</protein>
<comment type="subcellular location">
    <subcellularLocation>
        <location evidence="1">Nucleus</location>
    </subcellularLocation>
</comment>
<keyword evidence="4" id="KW-0539">Nucleus</keyword>
<dbReference type="GO" id="GO:0000398">
    <property type="term" value="P:mRNA splicing, via spliceosome"/>
    <property type="evidence" value="ECO:0000318"/>
    <property type="project" value="GO_Central"/>
</dbReference>
<dbReference type="Proteomes" id="UP000001744">
    <property type="component" value="Unassembled WGS sequence"/>
</dbReference>
<evidence type="ECO:0000313" key="8">
    <source>
        <dbReference type="JaponicusDB" id="SJAG_03210"/>
    </source>
</evidence>
<sequence>MNWFRVWPTTCFLLGRPERVIQNDESHIESNRLSTRGYQIPLIENLGVLKDVNDAIDFTDNDIRYLGNFPRMLRLETLLCARNRISSIASELGDVLPNLKNLVLAQNHIQELANLDPLAKCTRLEQLCCLDNPVTQKQYYRLYLVWRIPSLRIIDYERVRRNERLRAEELFGTLEHPTEVATSIMGVKSRMFDLGTILQQAQGPATGEVVTGYMLTEEEREKIKQTIKNATSIAEINKLEAMLLEGNIPK</sequence>
<comment type="similarity">
    <text evidence="5">Belongs to the U2 small nuclear ribonucleoprotein A family.</text>
</comment>
<keyword evidence="2" id="KW-0433">Leucine-rich repeat</keyword>